<dbReference type="AlphaFoldDB" id="A0A1G2DME4"/>
<dbReference type="EMBL" id="MHLR01000023">
    <property type="protein sequence ID" value="OGZ14807.1"/>
    <property type="molecule type" value="Genomic_DNA"/>
</dbReference>
<dbReference type="InterPro" id="IPR023591">
    <property type="entry name" value="Ribosomal_uS2_flav_dom_sf"/>
</dbReference>
<dbReference type="PANTHER" id="PTHR12534">
    <property type="entry name" value="30S RIBOSOMAL PROTEIN S2 PROKARYOTIC AND ORGANELLAR"/>
    <property type="match status" value="1"/>
</dbReference>
<evidence type="ECO:0000256" key="1">
    <source>
        <dbReference type="ARBA" id="ARBA00006242"/>
    </source>
</evidence>
<dbReference type="SUPFAM" id="SSF52313">
    <property type="entry name" value="Ribosomal protein S2"/>
    <property type="match status" value="1"/>
</dbReference>
<evidence type="ECO:0000313" key="7">
    <source>
        <dbReference type="Proteomes" id="UP000177573"/>
    </source>
</evidence>
<sequence>MFEAGAHFGYSRSRRHPSSTKFLFGSKGGSDIIDLEKTHSHLGKALDAVREYAAKGKTVLLVGTKPEAREAVKEIATALALPYVTYKWIGGTLTNFSEIRKRVERLRMLKGQKERGDLDVYSKKERRDLEDEITRLERNFGGVVTLERIPEALFVIDPRHEDTAVTEAKKLGVSVIALANSDCNVKDIQCPIPGNDSSRSSIRFFLEQMKSAFVDGTERKEFAKATALEAAKNAELLATQEKEKVVAHAKETSEDEQ</sequence>
<keyword evidence="2 5" id="KW-0689">Ribosomal protein</keyword>
<comment type="similarity">
    <text evidence="1 5">Belongs to the universal ribosomal protein uS2 family.</text>
</comment>
<gene>
    <name evidence="5" type="primary">rpsB</name>
    <name evidence="6" type="ORF">A3J08_00510</name>
</gene>
<dbReference type="PANTHER" id="PTHR12534:SF0">
    <property type="entry name" value="SMALL RIBOSOMAL SUBUNIT PROTEIN US2M"/>
    <property type="match status" value="1"/>
</dbReference>
<dbReference type="CDD" id="cd01425">
    <property type="entry name" value="RPS2"/>
    <property type="match status" value="1"/>
</dbReference>
<reference evidence="6 7" key="1">
    <citation type="journal article" date="2016" name="Nat. Commun.">
        <title>Thousands of microbial genomes shed light on interconnected biogeochemical processes in an aquifer system.</title>
        <authorList>
            <person name="Anantharaman K."/>
            <person name="Brown C.T."/>
            <person name="Hug L.A."/>
            <person name="Sharon I."/>
            <person name="Castelle C.J."/>
            <person name="Probst A.J."/>
            <person name="Thomas B.C."/>
            <person name="Singh A."/>
            <person name="Wilkins M.J."/>
            <person name="Karaoz U."/>
            <person name="Brodie E.L."/>
            <person name="Williams K.H."/>
            <person name="Hubbard S.S."/>
            <person name="Banfield J.F."/>
        </authorList>
    </citation>
    <scope>NUCLEOTIDE SEQUENCE [LARGE SCALE GENOMIC DNA]</scope>
</reference>
<proteinExistence type="inferred from homology"/>
<dbReference type="GO" id="GO:0022627">
    <property type="term" value="C:cytosolic small ribosomal subunit"/>
    <property type="evidence" value="ECO:0007669"/>
    <property type="project" value="TreeGrafter"/>
</dbReference>
<dbReference type="InterPro" id="IPR001865">
    <property type="entry name" value="Ribosomal_uS2"/>
</dbReference>
<dbReference type="InterPro" id="IPR005706">
    <property type="entry name" value="Ribosomal_uS2_bac/mit/plastid"/>
</dbReference>
<evidence type="ECO:0000313" key="6">
    <source>
        <dbReference type="EMBL" id="OGZ14807.1"/>
    </source>
</evidence>
<dbReference type="Gene3D" id="1.10.287.610">
    <property type="entry name" value="Helix hairpin bin"/>
    <property type="match status" value="1"/>
</dbReference>
<keyword evidence="3 5" id="KW-0687">Ribonucleoprotein</keyword>
<dbReference type="STRING" id="1798667.A3J08_00510"/>
<evidence type="ECO:0000256" key="2">
    <source>
        <dbReference type="ARBA" id="ARBA00022980"/>
    </source>
</evidence>
<dbReference type="NCBIfam" id="TIGR01011">
    <property type="entry name" value="rpsB_bact"/>
    <property type="match status" value="1"/>
</dbReference>
<organism evidence="6 7">
    <name type="scientific">Candidatus Lloydbacteria bacterium RIFCSPLOWO2_02_FULL_51_11</name>
    <dbReference type="NCBI Taxonomy" id="1798667"/>
    <lineage>
        <taxon>Bacteria</taxon>
        <taxon>Candidatus Lloydiibacteriota</taxon>
    </lineage>
</organism>
<evidence type="ECO:0000256" key="3">
    <source>
        <dbReference type="ARBA" id="ARBA00023274"/>
    </source>
</evidence>
<dbReference type="Proteomes" id="UP000177573">
    <property type="component" value="Unassembled WGS sequence"/>
</dbReference>
<dbReference type="HAMAP" id="MF_00291_B">
    <property type="entry name" value="Ribosomal_uS2_B"/>
    <property type="match status" value="1"/>
</dbReference>
<dbReference type="GO" id="GO:0006412">
    <property type="term" value="P:translation"/>
    <property type="evidence" value="ECO:0007669"/>
    <property type="project" value="UniProtKB-UniRule"/>
</dbReference>
<comment type="caution">
    <text evidence="6">The sequence shown here is derived from an EMBL/GenBank/DDBJ whole genome shotgun (WGS) entry which is preliminary data.</text>
</comment>
<evidence type="ECO:0000256" key="5">
    <source>
        <dbReference type="HAMAP-Rule" id="MF_00291"/>
    </source>
</evidence>
<accession>A0A1G2DME4</accession>
<dbReference type="Pfam" id="PF00318">
    <property type="entry name" value="Ribosomal_S2"/>
    <property type="match status" value="1"/>
</dbReference>
<name>A0A1G2DME4_9BACT</name>
<protein>
    <recommendedName>
        <fullName evidence="4 5">Small ribosomal subunit protein uS2</fullName>
    </recommendedName>
</protein>
<dbReference type="GO" id="GO:0003735">
    <property type="term" value="F:structural constituent of ribosome"/>
    <property type="evidence" value="ECO:0007669"/>
    <property type="project" value="InterPro"/>
</dbReference>
<dbReference type="PRINTS" id="PR00395">
    <property type="entry name" value="RIBOSOMALS2"/>
</dbReference>
<dbReference type="Gene3D" id="3.40.50.10490">
    <property type="entry name" value="Glucose-6-phosphate isomerase like protein, domain 1"/>
    <property type="match status" value="1"/>
</dbReference>
<evidence type="ECO:0000256" key="4">
    <source>
        <dbReference type="ARBA" id="ARBA00035256"/>
    </source>
</evidence>